<dbReference type="Gene3D" id="1.10.340.70">
    <property type="match status" value="1"/>
</dbReference>
<sequence length="313" mass="35121">MVVSGEKYIEEAFPDDPVMIISNGTPSWNVDFKNYVVCGILHDGLNFYLQKRFFFICLRSTFGMNLTFFSIIRIRVPEVEVDAILDACQASPVGGHHSEVRTTAKVIQNGYYWPTLYQDANPLVKKCVQCQKQGGVSRKHELPLSPILEVELFDVWGIDFMASFMSSYGNKYILVVVDYVSKWVEVVGFPNNENVVHSTAREGAREVSLAMLKWPPFGLATASTSRKGPRLVVLTMAHGALREDSLGIKAKGTKWQAHCLKDHGSWSPSWKTQVKMVRSIQSWSSYFGTKINGQETRTLGMARPKVPVRGPPP</sequence>
<name>A0AAF0TMM9_SOLVR</name>
<dbReference type="EMBL" id="CP133615">
    <property type="protein sequence ID" value="WMV25341.1"/>
    <property type="molecule type" value="Genomic_DNA"/>
</dbReference>
<dbReference type="PANTHER" id="PTHR47266">
    <property type="entry name" value="ENDONUCLEASE-RELATED"/>
    <property type="match status" value="1"/>
</dbReference>
<protein>
    <recommendedName>
        <fullName evidence="1">Integrase zinc-binding domain-containing protein</fullName>
    </recommendedName>
</protein>
<evidence type="ECO:0000259" key="1">
    <source>
        <dbReference type="Pfam" id="PF17921"/>
    </source>
</evidence>
<keyword evidence="3" id="KW-1185">Reference proteome</keyword>
<accession>A0AAF0TMM9</accession>
<dbReference type="Proteomes" id="UP001234989">
    <property type="component" value="Chromosome 4"/>
</dbReference>
<dbReference type="GO" id="GO:0003676">
    <property type="term" value="F:nucleic acid binding"/>
    <property type="evidence" value="ECO:0007669"/>
    <property type="project" value="InterPro"/>
</dbReference>
<dbReference type="InterPro" id="IPR052160">
    <property type="entry name" value="Gypsy_RT_Integrase-like"/>
</dbReference>
<proteinExistence type="predicted"/>
<dbReference type="AlphaFoldDB" id="A0AAF0TMM9"/>
<dbReference type="Pfam" id="PF17921">
    <property type="entry name" value="Integrase_H2C2"/>
    <property type="match status" value="1"/>
</dbReference>
<dbReference type="SUPFAM" id="SSF53098">
    <property type="entry name" value="Ribonuclease H-like"/>
    <property type="match status" value="1"/>
</dbReference>
<dbReference type="InterPro" id="IPR036397">
    <property type="entry name" value="RNaseH_sf"/>
</dbReference>
<dbReference type="Gene3D" id="3.30.420.10">
    <property type="entry name" value="Ribonuclease H-like superfamily/Ribonuclease H"/>
    <property type="match status" value="1"/>
</dbReference>
<evidence type="ECO:0000313" key="2">
    <source>
        <dbReference type="EMBL" id="WMV25341.1"/>
    </source>
</evidence>
<evidence type="ECO:0000313" key="3">
    <source>
        <dbReference type="Proteomes" id="UP001234989"/>
    </source>
</evidence>
<organism evidence="2 3">
    <name type="scientific">Solanum verrucosum</name>
    <dbReference type="NCBI Taxonomy" id="315347"/>
    <lineage>
        <taxon>Eukaryota</taxon>
        <taxon>Viridiplantae</taxon>
        <taxon>Streptophyta</taxon>
        <taxon>Embryophyta</taxon>
        <taxon>Tracheophyta</taxon>
        <taxon>Spermatophyta</taxon>
        <taxon>Magnoliopsida</taxon>
        <taxon>eudicotyledons</taxon>
        <taxon>Gunneridae</taxon>
        <taxon>Pentapetalae</taxon>
        <taxon>asterids</taxon>
        <taxon>lamiids</taxon>
        <taxon>Solanales</taxon>
        <taxon>Solanaceae</taxon>
        <taxon>Solanoideae</taxon>
        <taxon>Solaneae</taxon>
        <taxon>Solanum</taxon>
    </lineage>
</organism>
<feature type="domain" description="Integrase zinc-binding" evidence="1">
    <location>
        <begin position="76"/>
        <end position="133"/>
    </location>
</feature>
<dbReference type="InterPro" id="IPR041588">
    <property type="entry name" value="Integrase_H2C2"/>
</dbReference>
<reference evidence="2" key="1">
    <citation type="submission" date="2023-08" db="EMBL/GenBank/DDBJ databases">
        <title>A de novo genome assembly of Solanum verrucosum Schlechtendal, a Mexican diploid species geographically isolated from the other diploid A-genome species in potato relatives.</title>
        <authorList>
            <person name="Hosaka K."/>
        </authorList>
    </citation>
    <scope>NUCLEOTIDE SEQUENCE</scope>
    <source>
        <tissue evidence="2">Young leaves</tissue>
    </source>
</reference>
<gene>
    <name evidence="2" type="ORF">MTR67_018726</name>
</gene>
<dbReference type="InterPro" id="IPR012337">
    <property type="entry name" value="RNaseH-like_sf"/>
</dbReference>